<feature type="compositionally biased region" description="Basic and acidic residues" evidence="2">
    <location>
        <begin position="224"/>
        <end position="238"/>
    </location>
</feature>
<organism evidence="5 6">
    <name type="scientific">Ophiocordyceps sinensis</name>
    <dbReference type="NCBI Taxonomy" id="72228"/>
    <lineage>
        <taxon>Eukaryota</taxon>
        <taxon>Fungi</taxon>
        <taxon>Dikarya</taxon>
        <taxon>Ascomycota</taxon>
        <taxon>Pezizomycotina</taxon>
        <taxon>Sordariomycetes</taxon>
        <taxon>Hypocreomycetidae</taxon>
        <taxon>Hypocreales</taxon>
        <taxon>Ophiocordycipitaceae</taxon>
        <taxon>Ophiocordyceps</taxon>
    </lineage>
</organism>
<proteinExistence type="predicted"/>
<evidence type="ECO:0000256" key="2">
    <source>
        <dbReference type="SAM" id="MobiDB-lite"/>
    </source>
</evidence>
<dbReference type="GO" id="GO:0003723">
    <property type="term" value="F:RNA binding"/>
    <property type="evidence" value="ECO:0007669"/>
    <property type="project" value="UniProtKB-UniRule"/>
</dbReference>
<comment type="caution">
    <text evidence="5">The sequence shown here is derived from an EMBL/GenBank/DDBJ whole genome shotgun (WGS) entry which is preliminary data.</text>
</comment>
<evidence type="ECO:0000313" key="5">
    <source>
        <dbReference type="EMBL" id="KAF4511882.1"/>
    </source>
</evidence>
<dbReference type="PROSITE" id="PS50102">
    <property type="entry name" value="RRM"/>
    <property type="match status" value="1"/>
</dbReference>
<dbReference type="PANTHER" id="PTHR13288:SF8">
    <property type="entry name" value="SPLICING FACTOR 45"/>
    <property type="match status" value="1"/>
</dbReference>
<name>A0A8H4PWQ8_9HYPO</name>
<sequence length="486" mass="53018">MAAPPPSQPVRGVLSLYDNLHDPNEITPSATISAAPVRYEQPVATASEPKKPMDPALLFQPQIRRPPVKQAKSKATFPKGIPKITSAAAASAAAVAQAAPKTTLADWTATEEDEWIYGTGEKPQRGGRKKKRRKQQEDSADINWDEFYDAGKPTIAEQYLRSDEKINEVLDWKALLYMHRKRRDTSDFSSDEDEDRGRVLQNQFAPPAAHAFAPPPPSPPNPPARDDSGEDVFARRLEMSSARQAPPAASPPPPPPQGPDPPAPSTSVTITREPVRYQQPDDAGVSQGKDAYPPAMPGAGGDDDGAAELPRSKAPGQAGFAHRLMSKYGWTRGTGLGAEESGIVNPLRVKVDKRRKKTDADGGGWAEPGSRGKILGGKRKDEDKGKFGKTSQVIVLKNMLENMTDLQAEISEGLGQEIGEECGEKYGRVERLYIDREARQVFIRFTDQVSALRAVNELDGRVFNGNAIVPKFYDADKFEQGIYTST</sequence>
<dbReference type="GO" id="GO:0071011">
    <property type="term" value="C:precatalytic spliceosome"/>
    <property type="evidence" value="ECO:0007669"/>
    <property type="project" value="TreeGrafter"/>
</dbReference>
<evidence type="ECO:0000259" key="3">
    <source>
        <dbReference type="PROSITE" id="PS50102"/>
    </source>
</evidence>
<evidence type="ECO:0000313" key="6">
    <source>
        <dbReference type="Proteomes" id="UP000557566"/>
    </source>
</evidence>
<dbReference type="PANTHER" id="PTHR13288">
    <property type="entry name" value="SPLICING FACTOR 45 SPF45"/>
    <property type="match status" value="1"/>
</dbReference>
<dbReference type="AlphaFoldDB" id="A0A8H4PWQ8"/>
<dbReference type="EMBL" id="JAAVMX010000002">
    <property type="protein sequence ID" value="KAF4511882.1"/>
    <property type="molecule type" value="Genomic_DNA"/>
</dbReference>
<keyword evidence="6" id="KW-1185">Reference proteome</keyword>
<dbReference type="Pfam" id="PF01585">
    <property type="entry name" value="G-patch"/>
    <property type="match status" value="1"/>
</dbReference>
<feature type="compositionally biased region" description="Basic residues" evidence="2">
    <location>
        <begin position="125"/>
        <end position="134"/>
    </location>
</feature>
<accession>A0A8H4PWQ8</accession>
<feature type="compositionally biased region" description="Pro residues" evidence="2">
    <location>
        <begin position="213"/>
        <end position="223"/>
    </location>
</feature>
<feature type="compositionally biased region" description="Pro residues" evidence="2">
    <location>
        <begin position="248"/>
        <end position="264"/>
    </location>
</feature>
<protein>
    <recommendedName>
        <fullName evidence="7">G-patch domain-containing protein</fullName>
    </recommendedName>
</protein>
<dbReference type="FunFam" id="3.30.70.330:FF:000495">
    <property type="entry name" value="Putative G-patch DNA repair protein (Drt111)"/>
    <property type="match status" value="1"/>
</dbReference>
<dbReference type="PROSITE" id="PS50174">
    <property type="entry name" value="G_PATCH"/>
    <property type="match status" value="1"/>
</dbReference>
<reference evidence="5 6" key="1">
    <citation type="journal article" date="2020" name="Genome Biol. Evol.">
        <title>A new high-quality draft genome assembly of the Chinese cordyceps Ophiocordyceps sinensis.</title>
        <authorList>
            <person name="Shu R."/>
            <person name="Zhang J."/>
            <person name="Meng Q."/>
            <person name="Zhang H."/>
            <person name="Zhou G."/>
            <person name="Li M."/>
            <person name="Wu P."/>
            <person name="Zhao Y."/>
            <person name="Chen C."/>
            <person name="Qin Q."/>
        </authorList>
    </citation>
    <scope>NUCLEOTIDE SEQUENCE [LARGE SCALE GENOMIC DNA]</scope>
    <source>
        <strain evidence="5 6">IOZ07</strain>
    </source>
</reference>
<keyword evidence="1" id="KW-0694">RNA-binding</keyword>
<dbReference type="InterPro" id="IPR012677">
    <property type="entry name" value="Nucleotide-bd_a/b_plait_sf"/>
</dbReference>
<evidence type="ECO:0000256" key="1">
    <source>
        <dbReference type="PROSITE-ProRule" id="PRU00176"/>
    </source>
</evidence>
<feature type="domain" description="RRM" evidence="3">
    <location>
        <begin position="392"/>
        <end position="475"/>
    </location>
</feature>
<dbReference type="InterPro" id="IPR040052">
    <property type="entry name" value="RBM17"/>
</dbReference>
<gene>
    <name evidence="5" type="ORF">G6O67_001084</name>
</gene>
<dbReference type="InterPro" id="IPR000504">
    <property type="entry name" value="RRM_dom"/>
</dbReference>
<dbReference type="Proteomes" id="UP000557566">
    <property type="component" value="Unassembled WGS sequence"/>
</dbReference>
<evidence type="ECO:0000259" key="4">
    <source>
        <dbReference type="PROSITE" id="PS50174"/>
    </source>
</evidence>
<feature type="region of interest" description="Disordered" evidence="2">
    <location>
        <begin position="181"/>
        <end position="314"/>
    </location>
</feature>
<dbReference type="GO" id="GO:0045292">
    <property type="term" value="P:mRNA cis splicing, via spliceosome"/>
    <property type="evidence" value="ECO:0007669"/>
    <property type="project" value="InterPro"/>
</dbReference>
<evidence type="ECO:0008006" key="7">
    <source>
        <dbReference type="Google" id="ProtNLM"/>
    </source>
</evidence>
<feature type="domain" description="G-patch" evidence="4">
    <location>
        <begin position="317"/>
        <end position="368"/>
    </location>
</feature>
<dbReference type="OrthoDB" id="5411533at2759"/>
<dbReference type="InterPro" id="IPR035979">
    <property type="entry name" value="RBD_domain_sf"/>
</dbReference>
<feature type="region of interest" description="Disordered" evidence="2">
    <location>
        <begin position="111"/>
        <end position="145"/>
    </location>
</feature>
<feature type="region of interest" description="Disordered" evidence="2">
    <location>
        <begin position="354"/>
        <end position="385"/>
    </location>
</feature>
<dbReference type="InterPro" id="IPR000467">
    <property type="entry name" value="G_patch_dom"/>
</dbReference>
<dbReference type="SMART" id="SM00443">
    <property type="entry name" value="G_patch"/>
    <property type="match status" value="1"/>
</dbReference>
<dbReference type="Gene3D" id="3.30.70.330">
    <property type="match status" value="1"/>
</dbReference>
<dbReference type="SUPFAM" id="SSF54928">
    <property type="entry name" value="RNA-binding domain, RBD"/>
    <property type="match status" value="1"/>
</dbReference>
<dbReference type="Pfam" id="PF00076">
    <property type="entry name" value="RRM_1"/>
    <property type="match status" value="1"/>
</dbReference>